<evidence type="ECO:0000256" key="1">
    <source>
        <dbReference type="SAM" id="Phobius"/>
    </source>
</evidence>
<name>A0A9P7D3X6_9AGAM</name>
<evidence type="ECO:0000313" key="3">
    <source>
        <dbReference type="Proteomes" id="UP000714275"/>
    </source>
</evidence>
<dbReference type="AlphaFoldDB" id="A0A9P7D3X6"/>
<keyword evidence="1" id="KW-1133">Transmembrane helix</keyword>
<organism evidence="2 3">
    <name type="scientific">Suillus placidus</name>
    <dbReference type="NCBI Taxonomy" id="48579"/>
    <lineage>
        <taxon>Eukaryota</taxon>
        <taxon>Fungi</taxon>
        <taxon>Dikarya</taxon>
        <taxon>Basidiomycota</taxon>
        <taxon>Agaricomycotina</taxon>
        <taxon>Agaricomycetes</taxon>
        <taxon>Agaricomycetidae</taxon>
        <taxon>Boletales</taxon>
        <taxon>Suillineae</taxon>
        <taxon>Suillaceae</taxon>
        <taxon>Suillus</taxon>
    </lineage>
</organism>
<protein>
    <submittedName>
        <fullName evidence="2">Uncharacterized protein</fullName>
    </submittedName>
</protein>
<reference evidence="2" key="1">
    <citation type="journal article" date="2020" name="New Phytol.">
        <title>Comparative genomics reveals dynamic genome evolution in host specialist ectomycorrhizal fungi.</title>
        <authorList>
            <person name="Lofgren L.A."/>
            <person name="Nguyen N.H."/>
            <person name="Vilgalys R."/>
            <person name="Ruytinx J."/>
            <person name="Liao H.L."/>
            <person name="Branco S."/>
            <person name="Kuo A."/>
            <person name="LaButti K."/>
            <person name="Lipzen A."/>
            <person name="Andreopoulos W."/>
            <person name="Pangilinan J."/>
            <person name="Riley R."/>
            <person name="Hundley H."/>
            <person name="Na H."/>
            <person name="Barry K."/>
            <person name="Grigoriev I.V."/>
            <person name="Stajich J.E."/>
            <person name="Kennedy P.G."/>
        </authorList>
    </citation>
    <scope>NUCLEOTIDE SEQUENCE</scope>
    <source>
        <strain evidence="2">DOB743</strain>
    </source>
</reference>
<gene>
    <name evidence="2" type="ORF">EV702DRAFT_193391</name>
</gene>
<proteinExistence type="predicted"/>
<keyword evidence="1" id="KW-0812">Transmembrane</keyword>
<feature type="transmembrane region" description="Helical" evidence="1">
    <location>
        <begin position="61"/>
        <end position="84"/>
    </location>
</feature>
<evidence type="ECO:0000313" key="2">
    <source>
        <dbReference type="EMBL" id="KAG1778202.1"/>
    </source>
</evidence>
<keyword evidence="1" id="KW-0472">Membrane</keyword>
<dbReference type="Proteomes" id="UP000714275">
    <property type="component" value="Unassembled WGS sequence"/>
</dbReference>
<dbReference type="EMBL" id="JABBWD010000017">
    <property type="protein sequence ID" value="KAG1778202.1"/>
    <property type="molecule type" value="Genomic_DNA"/>
</dbReference>
<accession>A0A9P7D3X6</accession>
<feature type="transmembrane region" description="Helical" evidence="1">
    <location>
        <begin position="90"/>
        <end position="110"/>
    </location>
</feature>
<comment type="caution">
    <text evidence="2">The sequence shown here is derived from an EMBL/GenBank/DDBJ whole genome shotgun (WGS) entry which is preliminary data.</text>
</comment>
<keyword evidence="3" id="KW-1185">Reference proteome</keyword>
<sequence length="156" mass="18184">MIPTIPISAMKALHSELYIKHEHHCHSPSLALADTDMTLNMNMTLLSNNPSWWPLINMNRFFSYFIGSWGVCRIVLVCCLDVTLNMVLQLHPLLWCYTGVSIIVLIEKIINILSIDIRTRDRTNLGEQSLIPEEPQNFKVHSWQRHQWVTRKLSYI</sequence>